<dbReference type="InterPro" id="IPR018060">
    <property type="entry name" value="HTH_AraC"/>
</dbReference>
<evidence type="ECO:0000259" key="4">
    <source>
        <dbReference type="PROSITE" id="PS01124"/>
    </source>
</evidence>
<dbReference type="InterPro" id="IPR035418">
    <property type="entry name" value="AraC-bd_2"/>
</dbReference>
<dbReference type="GO" id="GO:0043565">
    <property type="term" value="F:sequence-specific DNA binding"/>
    <property type="evidence" value="ECO:0007669"/>
    <property type="project" value="InterPro"/>
</dbReference>
<dbReference type="PANTHER" id="PTHR46796:SF6">
    <property type="entry name" value="ARAC SUBFAMILY"/>
    <property type="match status" value="1"/>
</dbReference>
<proteinExistence type="predicted"/>
<dbReference type="SMART" id="SM00342">
    <property type="entry name" value="HTH_ARAC"/>
    <property type="match status" value="1"/>
</dbReference>
<keyword evidence="2 5" id="KW-0238">DNA-binding</keyword>
<gene>
    <name evidence="5" type="ORF">GA0061100_11398</name>
</gene>
<dbReference type="InterPro" id="IPR018062">
    <property type="entry name" value="HTH_AraC-typ_CS"/>
</dbReference>
<evidence type="ECO:0000313" key="6">
    <source>
        <dbReference type="Proteomes" id="UP000186228"/>
    </source>
</evidence>
<dbReference type="PANTHER" id="PTHR46796">
    <property type="entry name" value="HTH-TYPE TRANSCRIPTIONAL ACTIVATOR RHAS-RELATED"/>
    <property type="match status" value="1"/>
</dbReference>
<keyword evidence="1" id="KW-0805">Transcription regulation</keyword>
<evidence type="ECO:0000256" key="2">
    <source>
        <dbReference type="ARBA" id="ARBA00023125"/>
    </source>
</evidence>
<dbReference type="GO" id="GO:0003700">
    <property type="term" value="F:DNA-binding transcription factor activity"/>
    <property type="evidence" value="ECO:0007669"/>
    <property type="project" value="InterPro"/>
</dbReference>
<dbReference type="Gene3D" id="1.10.10.60">
    <property type="entry name" value="Homeodomain-like"/>
    <property type="match status" value="1"/>
</dbReference>
<reference evidence="6" key="1">
    <citation type="submission" date="2016-08" db="EMBL/GenBank/DDBJ databases">
        <authorList>
            <person name="Varghese N."/>
            <person name="Submissions Spin"/>
        </authorList>
    </citation>
    <scope>NUCLEOTIDE SEQUENCE [LARGE SCALE GENOMIC DNA]</scope>
    <source>
        <strain evidence="6">CCBAU 57015</strain>
    </source>
</reference>
<dbReference type="AlphaFoldDB" id="A0A1C3W8P4"/>
<evidence type="ECO:0000256" key="3">
    <source>
        <dbReference type="ARBA" id="ARBA00023163"/>
    </source>
</evidence>
<dbReference type="InterPro" id="IPR050204">
    <property type="entry name" value="AraC_XylS_family_regulators"/>
</dbReference>
<dbReference type="PRINTS" id="PR00032">
    <property type="entry name" value="HTHARAC"/>
</dbReference>
<dbReference type="InterPro" id="IPR009057">
    <property type="entry name" value="Homeodomain-like_sf"/>
</dbReference>
<dbReference type="STRING" id="52131.GA0061100_11398"/>
<feature type="domain" description="HTH araC/xylS-type" evidence="4">
    <location>
        <begin position="212"/>
        <end position="311"/>
    </location>
</feature>
<evidence type="ECO:0000313" key="5">
    <source>
        <dbReference type="EMBL" id="SCB36527.1"/>
    </source>
</evidence>
<keyword evidence="3" id="KW-0804">Transcription</keyword>
<sequence>MSFSYSTSDLPIRQKVQFWQDAVCNLMIPAEAVAQIPSSFNASLDGCRLGDVTICQMNAPAHTFSRTATLLRRKPDEDFVLVYVVSGENGFEQEGRVAVGGAGTIVLLDAARPFLHDFRSSIIYTVKIPRRRLLARFPRAELLTGVNLKSHPATTLLPPLIMESQVIADERASGNSEQRFNTILIDTVALALEMLVDESPSMRGSRHDDVYRKATDYIAENFADTELDVLAVSNAACVSPRTLSRIFALRGVSVMQHVWSFRLEMSHRILSTGGADSVTTAAFESGFSDLSHFTKVFKRKYGVSPSSIRKP</sequence>
<dbReference type="PROSITE" id="PS00041">
    <property type="entry name" value="HTH_ARAC_FAMILY_1"/>
    <property type="match status" value="1"/>
</dbReference>
<dbReference type="OrthoDB" id="252470at2"/>
<dbReference type="PROSITE" id="PS01124">
    <property type="entry name" value="HTH_ARAC_FAMILY_2"/>
    <property type="match status" value="1"/>
</dbReference>
<dbReference type="Pfam" id="PF14525">
    <property type="entry name" value="AraC_binding_2"/>
    <property type="match status" value="1"/>
</dbReference>
<accession>A0A1C3W8P4</accession>
<organism evidence="5 6">
    <name type="scientific">Rhizobium hainanense</name>
    <dbReference type="NCBI Taxonomy" id="52131"/>
    <lineage>
        <taxon>Bacteria</taxon>
        <taxon>Pseudomonadati</taxon>
        <taxon>Pseudomonadota</taxon>
        <taxon>Alphaproteobacteria</taxon>
        <taxon>Hyphomicrobiales</taxon>
        <taxon>Rhizobiaceae</taxon>
        <taxon>Rhizobium/Agrobacterium group</taxon>
        <taxon>Rhizobium</taxon>
    </lineage>
</organism>
<keyword evidence="6" id="KW-1185">Reference proteome</keyword>
<dbReference type="InterPro" id="IPR020449">
    <property type="entry name" value="Tscrpt_reg_AraC-type_HTH"/>
</dbReference>
<dbReference type="EMBL" id="FMAC01000013">
    <property type="protein sequence ID" value="SCB36527.1"/>
    <property type="molecule type" value="Genomic_DNA"/>
</dbReference>
<dbReference type="Pfam" id="PF12833">
    <property type="entry name" value="HTH_18"/>
    <property type="match status" value="1"/>
</dbReference>
<dbReference type="RefSeq" id="WP_159444815.1">
    <property type="nucleotide sequence ID" value="NZ_FMAC01000013.1"/>
</dbReference>
<dbReference type="Proteomes" id="UP000186228">
    <property type="component" value="Unassembled WGS sequence"/>
</dbReference>
<name>A0A1C3W8P4_9HYPH</name>
<dbReference type="SUPFAM" id="SSF46689">
    <property type="entry name" value="Homeodomain-like"/>
    <property type="match status" value="1"/>
</dbReference>
<evidence type="ECO:0000256" key="1">
    <source>
        <dbReference type="ARBA" id="ARBA00023015"/>
    </source>
</evidence>
<protein>
    <submittedName>
        <fullName evidence="5">AraC-type DNA-binding protein</fullName>
    </submittedName>
</protein>